<dbReference type="SUPFAM" id="SSF55048">
    <property type="entry name" value="Probable ACP-binding domain of malonyl-CoA ACP transacylase"/>
    <property type="match status" value="1"/>
</dbReference>
<dbReference type="InterPro" id="IPR014043">
    <property type="entry name" value="Acyl_transferase_dom"/>
</dbReference>
<dbReference type="EC" id="2.3.1.39" evidence="1"/>
<keyword evidence="3" id="KW-0012">Acyltransferase</keyword>
<comment type="caution">
    <text evidence="6">The sequence shown here is derived from an EMBL/GenBank/DDBJ whole genome shotgun (WGS) entry which is preliminary data.</text>
</comment>
<dbReference type="Gene3D" id="3.30.70.250">
    <property type="entry name" value="Malonyl-CoA ACP transacylase, ACP-binding"/>
    <property type="match status" value="1"/>
</dbReference>
<keyword evidence="2" id="KW-0808">Transferase</keyword>
<dbReference type="GO" id="GO:0004314">
    <property type="term" value="F:[acyl-carrier-protein] S-malonyltransferase activity"/>
    <property type="evidence" value="ECO:0007669"/>
    <property type="project" value="UniProtKB-EC"/>
</dbReference>
<dbReference type="Proteomes" id="UP001230504">
    <property type="component" value="Unassembled WGS sequence"/>
</dbReference>
<protein>
    <recommendedName>
        <fullName evidence="1">[acyl-carrier-protein] S-malonyltransferase</fullName>
        <ecNumber evidence="1">2.3.1.39</ecNumber>
    </recommendedName>
</protein>
<dbReference type="FunFam" id="3.30.70.250:FF:000006">
    <property type="entry name" value="Malonyl CoA-acyl carrier protein transacylase"/>
    <property type="match status" value="1"/>
</dbReference>
<dbReference type="GO" id="GO:0006633">
    <property type="term" value="P:fatty acid biosynthetic process"/>
    <property type="evidence" value="ECO:0007669"/>
    <property type="project" value="TreeGrafter"/>
</dbReference>
<dbReference type="GeneID" id="85439173"/>
<evidence type="ECO:0000256" key="2">
    <source>
        <dbReference type="ARBA" id="ARBA00022679"/>
    </source>
</evidence>
<gene>
    <name evidence="6" type="ORF">LY79DRAFT_517432</name>
</gene>
<comment type="catalytic activity">
    <reaction evidence="4">
        <text>holo-[ACP] + malonyl-CoA = malonyl-[ACP] + CoA</text>
        <dbReference type="Rhea" id="RHEA:41792"/>
        <dbReference type="Rhea" id="RHEA-COMP:9623"/>
        <dbReference type="Rhea" id="RHEA-COMP:9685"/>
        <dbReference type="ChEBI" id="CHEBI:57287"/>
        <dbReference type="ChEBI" id="CHEBI:57384"/>
        <dbReference type="ChEBI" id="CHEBI:64479"/>
        <dbReference type="ChEBI" id="CHEBI:78449"/>
        <dbReference type="EC" id="2.3.1.39"/>
    </reaction>
</comment>
<proteinExistence type="predicted"/>
<dbReference type="PANTHER" id="PTHR42681">
    <property type="entry name" value="MALONYL-COA-ACYL CARRIER PROTEIN TRANSACYLASE, MITOCHONDRIAL"/>
    <property type="match status" value="1"/>
</dbReference>
<dbReference type="Pfam" id="PF00698">
    <property type="entry name" value="Acyl_transf_1"/>
    <property type="match status" value="1"/>
</dbReference>
<dbReference type="InterPro" id="IPR016035">
    <property type="entry name" value="Acyl_Trfase/lysoPLipase"/>
</dbReference>
<evidence type="ECO:0000259" key="5">
    <source>
        <dbReference type="SMART" id="SM00827"/>
    </source>
</evidence>
<dbReference type="EMBL" id="JAHLJV010000037">
    <property type="protein sequence ID" value="KAK1589676.1"/>
    <property type="molecule type" value="Genomic_DNA"/>
</dbReference>
<name>A0AAD8PX26_9PEZI</name>
<dbReference type="SMART" id="SM00827">
    <property type="entry name" value="PKS_AT"/>
    <property type="match status" value="1"/>
</dbReference>
<evidence type="ECO:0000256" key="4">
    <source>
        <dbReference type="ARBA" id="ARBA00048462"/>
    </source>
</evidence>
<dbReference type="SUPFAM" id="SSF52151">
    <property type="entry name" value="FabD/lysophospholipase-like"/>
    <property type="match status" value="1"/>
</dbReference>
<dbReference type="InterPro" id="IPR001227">
    <property type="entry name" value="Ac_transferase_dom_sf"/>
</dbReference>
<accession>A0AAD8PX26</accession>
<reference evidence="6" key="1">
    <citation type="submission" date="2021-06" db="EMBL/GenBank/DDBJ databases">
        <title>Comparative genomics, transcriptomics and evolutionary studies reveal genomic signatures of adaptation to plant cell wall in hemibiotrophic fungi.</title>
        <authorList>
            <consortium name="DOE Joint Genome Institute"/>
            <person name="Baroncelli R."/>
            <person name="Diaz J.F."/>
            <person name="Benocci T."/>
            <person name="Peng M."/>
            <person name="Battaglia E."/>
            <person name="Haridas S."/>
            <person name="Andreopoulos W."/>
            <person name="Labutti K."/>
            <person name="Pangilinan J."/>
            <person name="Floch G.L."/>
            <person name="Makela M.R."/>
            <person name="Henrissat B."/>
            <person name="Grigoriev I.V."/>
            <person name="Crouch J.A."/>
            <person name="De Vries R.P."/>
            <person name="Sukno S.A."/>
            <person name="Thon M.R."/>
        </authorList>
    </citation>
    <scope>NUCLEOTIDE SEQUENCE</scope>
    <source>
        <strain evidence="6">CBS 125086</strain>
    </source>
</reference>
<dbReference type="PANTHER" id="PTHR42681:SF1">
    <property type="entry name" value="MALONYL-COA-ACYL CARRIER PROTEIN TRANSACYLASE, MITOCHONDRIAL"/>
    <property type="match status" value="1"/>
</dbReference>
<keyword evidence="7" id="KW-1185">Reference proteome</keyword>
<dbReference type="GO" id="GO:0005739">
    <property type="term" value="C:mitochondrion"/>
    <property type="evidence" value="ECO:0007669"/>
    <property type="project" value="TreeGrafter"/>
</dbReference>
<organism evidence="6 7">
    <name type="scientific">Colletotrichum navitas</name>
    <dbReference type="NCBI Taxonomy" id="681940"/>
    <lineage>
        <taxon>Eukaryota</taxon>
        <taxon>Fungi</taxon>
        <taxon>Dikarya</taxon>
        <taxon>Ascomycota</taxon>
        <taxon>Pezizomycotina</taxon>
        <taxon>Sordariomycetes</taxon>
        <taxon>Hypocreomycetidae</taxon>
        <taxon>Glomerellales</taxon>
        <taxon>Glomerellaceae</taxon>
        <taxon>Colletotrichum</taxon>
        <taxon>Colletotrichum graminicola species complex</taxon>
    </lineage>
</organism>
<evidence type="ECO:0000256" key="3">
    <source>
        <dbReference type="ARBA" id="ARBA00023315"/>
    </source>
</evidence>
<dbReference type="Gene3D" id="3.40.366.10">
    <property type="entry name" value="Malonyl-Coenzyme A Acyl Carrier Protein, domain 2"/>
    <property type="match status" value="1"/>
</dbReference>
<feature type="domain" description="Malonyl-CoA:ACP transacylase (MAT)" evidence="5">
    <location>
        <begin position="58"/>
        <end position="404"/>
    </location>
</feature>
<sequence>MTAAPGVHHAIRRGAAVWANGRICLGRTRAATSNVSFGVSRRHASSSSQEKRPRTALFFPGQGVQKVGMVTPWLEAFPRTAKPIIQEIDHCMGFKLSDTIAEGPSKLLTKTPNAQPAIMATSILILRILECEFNFDVAQRVDVTLGHSLGEFAALVAGGYLEFEDSLYLVRKRAEAMAEATRRAVEEHGGEYGMVAIVTEPQYLSPLIAAIHDFVGHSSAGSKGDSSEDVPPIEQVHIANVNSKNQIVLSGNIERIKTLSTHVRQFLGHDPRAVRLNSDSPFHSPLMKPAVAVVRNILSRKSRVKGREGEDIITFPARVPCVSNVTARPFESKADVKDLLARQCLETVQWWDSIKYLDQEEKVRRWIGIGPGKVGRNLVGKEVGMRGKDSVKGGGVWGITDPSEIEEMLRGLEDTERLSEEENE</sequence>
<evidence type="ECO:0000313" key="6">
    <source>
        <dbReference type="EMBL" id="KAK1589676.1"/>
    </source>
</evidence>
<dbReference type="InterPro" id="IPR050858">
    <property type="entry name" value="Mal-CoA-ACP_Trans/PKS_FabD"/>
</dbReference>
<evidence type="ECO:0000256" key="1">
    <source>
        <dbReference type="ARBA" id="ARBA00013258"/>
    </source>
</evidence>
<dbReference type="AlphaFoldDB" id="A0AAD8PX26"/>
<dbReference type="InterPro" id="IPR016036">
    <property type="entry name" value="Malonyl_transacylase_ACP-bd"/>
</dbReference>
<dbReference type="RefSeq" id="XP_060413217.1">
    <property type="nucleotide sequence ID" value="XM_060554933.1"/>
</dbReference>
<evidence type="ECO:0000313" key="7">
    <source>
        <dbReference type="Proteomes" id="UP001230504"/>
    </source>
</evidence>